<protein>
    <submittedName>
        <fullName evidence="1">Uncharacterized protein</fullName>
    </submittedName>
</protein>
<name>A0A075MW77_9ARCH</name>
<dbReference type="KEGG" id="nev:NTE_03477"/>
<gene>
    <name evidence="1" type="ORF">NTE_03477</name>
</gene>
<evidence type="ECO:0000313" key="2">
    <source>
        <dbReference type="Proteomes" id="UP000028194"/>
    </source>
</evidence>
<proteinExistence type="predicted"/>
<evidence type="ECO:0000313" key="1">
    <source>
        <dbReference type="EMBL" id="AIF85505.1"/>
    </source>
</evidence>
<dbReference type="HOGENOM" id="CLU_3130671_0_0_2"/>
<dbReference type="Proteomes" id="UP000028194">
    <property type="component" value="Chromosome"/>
</dbReference>
<keyword evidence="2" id="KW-1185">Reference proteome</keyword>
<dbReference type="AlphaFoldDB" id="A0A075MW77"/>
<dbReference type="EMBL" id="CP007174">
    <property type="protein sequence ID" value="AIF85505.1"/>
    <property type="molecule type" value="Genomic_DNA"/>
</dbReference>
<sequence>MTEYSAVANYDYYMQLGGTTMTIMRKIVVPRIRFDGLYTNQRILEIKSI</sequence>
<reference evidence="1 2" key="1">
    <citation type="journal article" date="2014" name="PLoS ONE">
        <title>Genome Sequence of Candidatus Nitrososphaera evergladensis from Group I.1b Enriched from Everglades Soil Reveals Novel Genomic Features of the Ammonia-Oxidizing Archaea.</title>
        <authorList>
            <person name="Zhalnina K.V."/>
            <person name="Dias R."/>
            <person name="Leonard M.T."/>
            <person name="Dorr de Quadros P."/>
            <person name="Camargo F.A."/>
            <person name="Drew J.C."/>
            <person name="Farmerie W.G."/>
            <person name="Daroub S.H."/>
            <person name="Triplett E.W."/>
        </authorList>
    </citation>
    <scope>NUCLEOTIDE SEQUENCE [LARGE SCALE GENOMIC DNA]</scope>
    <source>
        <strain evidence="1 2">SR1</strain>
    </source>
</reference>
<organism evidence="1 2">
    <name type="scientific">Candidatus Nitrososphaera evergladensis SR1</name>
    <dbReference type="NCBI Taxonomy" id="1459636"/>
    <lineage>
        <taxon>Archaea</taxon>
        <taxon>Nitrososphaerota</taxon>
        <taxon>Nitrososphaeria</taxon>
        <taxon>Nitrososphaerales</taxon>
        <taxon>Nitrososphaeraceae</taxon>
        <taxon>Nitrososphaera</taxon>
    </lineage>
</organism>
<accession>A0A075MW77</accession>